<evidence type="ECO:0000256" key="2">
    <source>
        <dbReference type="ARBA" id="ARBA00022741"/>
    </source>
</evidence>
<dbReference type="InterPro" id="IPR003593">
    <property type="entry name" value="AAA+_ATPase"/>
</dbReference>
<dbReference type="InterPro" id="IPR051120">
    <property type="entry name" value="ABC_AA/LPS_Transport"/>
</dbReference>
<dbReference type="PANTHER" id="PTHR45772:SF2">
    <property type="entry name" value="ABC TRANSPORTER ATP-BINDING PROTEIN"/>
    <property type="match status" value="1"/>
</dbReference>
<dbReference type="InterPro" id="IPR032823">
    <property type="entry name" value="BCA_ABC_TP_C"/>
</dbReference>
<accession>A0A3B9IK15</accession>
<evidence type="ECO:0000313" key="5">
    <source>
        <dbReference type="EMBL" id="HAE47663.1"/>
    </source>
</evidence>
<dbReference type="Gene3D" id="3.40.50.300">
    <property type="entry name" value="P-loop containing nucleotide triphosphate hydrolases"/>
    <property type="match status" value="1"/>
</dbReference>
<dbReference type="PANTHER" id="PTHR45772">
    <property type="entry name" value="CONSERVED COMPONENT OF ABC TRANSPORTER FOR NATURAL AMINO ACIDS-RELATED"/>
    <property type="match status" value="1"/>
</dbReference>
<keyword evidence="2" id="KW-0547">Nucleotide-binding</keyword>
<evidence type="ECO:0000256" key="1">
    <source>
        <dbReference type="ARBA" id="ARBA00022448"/>
    </source>
</evidence>
<dbReference type="CDD" id="cd03219">
    <property type="entry name" value="ABC_Mj1267_LivG_branched"/>
    <property type="match status" value="1"/>
</dbReference>
<dbReference type="GO" id="GO:0016887">
    <property type="term" value="F:ATP hydrolysis activity"/>
    <property type="evidence" value="ECO:0007669"/>
    <property type="project" value="InterPro"/>
</dbReference>
<dbReference type="AlphaFoldDB" id="A0A3B9IK15"/>
<reference evidence="5 6" key="1">
    <citation type="journal article" date="2018" name="Nat. Biotechnol.">
        <title>A standardized bacterial taxonomy based on genome phylogeny substantially revises the tree of life.</title>
        <authorList>
            <person name="Parks D.H."/>
            <person name="Chuvochina M."/>
            <person name="Waite D.W."/>
            <person name="Rinke C."/>
            <person name="Skarshewski A."/>
            <person name="Chaumeil P.A."/>
            <person name="Hugenholtz P."/>
        </authorList>
    </citation>
    <scope>NUCLEOTIDE SEQUENCE [LARGE SCALE GENOMIC DNA]</scope>
    <source>
        <strain evidence="5">UBA8739</strain>
    </source>
</reference>
<proteinExistence type="predicted"/>
<dbReference type="PROSITE" id="PS50893">
    <property type="entry name" value="ABC_TRANSPORTER_2"/>
    <property type="match status" value="1"/>
</dbReference>
<dbReference type="Pfam" id="PF00005">
    <property type="entry name" value="ABC_tran"/>
    <property type="match status" value="1"/>
</dbReference>
<dbReference type="SMART" id="SM00382">
    <property type="entry name" value="AAA"/>
    <property type="match status" value="1"/>
</dbReference>
<dbReference type="SUPFAM" id="SSF52540">
    <property type="entry name" value="P-loop containing nucleoside triphosphate hydrolases"/>
    <property type="match status" value="1"/>
</dbReference>
<evidence type="ECO:0000256" key="3">
    <source>
        <dbReference type="ARBA" id="ARBA00022840"/>
    </source>
</evidence>
<dbReference type="GO" id="GO:0005886">
    <property type="term" value="C:plasma membrane"/>
    <property type="evidence" value="ECO:0007669"/>
    <property type="project" value="TreeGrafter"/>
</dbReference>
<sequence>MTDATAAELPRLMIEGLHKRFGAVAATAGVDLEVRPRELHALIGPNGAGKTTLISQIAGEIFPDQGRILIDGRDVTRMAAHARAGQGLARSFQITQLFTDFTALDNVAMAIQARQGGNWRCFGSARQDRSLREPAMTHLTAVGLGHRADEVVADLAHGECRQLELAVALAAEASLLLLDEPMAGLGPEESRQMTRILQGLKGRYAILLVEHDMDAVFALADRVTVLVYGRTLFTGTPDEVRAHPEVRAAYLGDGV</sequence>
<evidence type="ECO:0000313" key="6">
    <source>
        <dbReference type="Proteomes" id="UP000257706"/>
    </source>
</evidence>
<organism evidence="5 6">
    <name type="scientific">Tistrella mobilis</name>
    <dbReference type="NCBI Taxonomy" id="171437"/>
    <lineage>
        <taxon>Bacteria</taxon>
        <taxon>Pseudomonadati</taxon>
        <taxon>Pseudomonadota</taxon>
        <taxon>Alphaproteobacteria</taxon>
        <taxon>Geminicoccales</taxon>
        <taxon>Geminicoccaceae</taxon>
        <taxon>Tistrella</taxon>
    </lineage>
</organism>
<evidence type="ECO:0000259" key="4">
    <source>
        <dbReference type="PROSITE" id="PS50893"/>
    </source>
</evidence>
<dbReference type="InterPro" id="IPR027417">
    <property type="entry name" value="P-loop_NTPase"/>
</dbReference>
<dbReference type="Pfam" id="PF12399">
    <property type="entry name" value="BCA_ABC_TP_C"/>
    <property type="match status" value="1"/>
</dbReference>
<keyword evidence="1" id="KW-0813">Transport</keyword>
<gene>
    <name evidence="5" type="ORF">DCK97_09615</name>
</gene>
<dbReference type="InterPro" id="IPR003439">
    <property type="entry name" value="ABC_transporter-like_ATP-bd"/>
</dbReference>
<protein>
    <submittedName>
        <fullName evidence="5">ABC transporter ATP-binding protein</fullName>
    </submittedName>
</protein>
<comment type="caution">
    <text evidence="5">The sequence shown here is derived from an EMBL/GenBank/DDBJ whole genome shotgun (WGS) entry which is preliminary data.</text>
</comment>
<dbReference type="Proteomes" id="UP000257706">
    <property type="component" value="Unassembled WGS sequence"/>
</dbReference>
<dbReference type="GO" id="GO:0005524">
    <property type="term" value="F:ATP binding"/>
    <property type="evidence" value="ECO:0007669"/>
    <property type="project" value="UniProtKB-KW"/>
</dbReference>
<keyword evidence="3 5" id="KW-0067">ATP-binding</keyword>
<name>A0A3B9IK15_9PROT</name>
<feature type="domain" description="ABC transporter" evidence="4">
    <location>
        <begin position="12"/>
        <end position="253"/>
    </location>
</feature>
<dbReference type="EMBL" id="DMAI01000148">
    <property type="protein sequence ID" value="HAE47663.1"/>
    <property type="molecule type" value="Genomic_DNA"/>
</dbReference>